<sequence length="359" mass="40323">MIDLIKAKATNLKRVTFLVLDEADRMFDMGFEPQVRSICDHVRPDRQTLMFSATFKKKIERLARDVLTDPVRIIQGELGEANEDVTQIVLVMPAGPAKWVWLTSKLVELLSAGSVLIFVTKKVNAEELANNLKLKEYEVALLHGDIDQNERSKVILSFKKKEVPILVATDVAARGLDITHVKTVVNYDIARDIDTHTHRIGRTGRAGEKGIAYTLVTEKDKEFAGHLVRNLEGANQAVPQALMDLAMQSAWFRKSRFKQGKGKKVNHGQGLGFRERPGLGSDEMFSKSNRSNSTNISHSSLAKFTGQTDRLSAMKSAFQAQYKSQFTAATDTAWKMSIKDETESSEQKSEKNRKERKRS</sequence>
<keyword evidence="4 8" id="KW-0378">Hydrolase</keyword>
<feature type="region of interest" description="Disordered" evidence="9">
    <location>
        <begin position="258"/>
        <end position="301"/>
    </location>
</feature>
<evidence type="ECO:0000259" key="11">
    <source>
        <dbReference type="PROSITE" id="PS51194"/>
    </source>
</evidence>
<dbReference type="GO" id="GO:0005634">
    <property type="term" value="C:nucleus"/>
    <property type="evidence" value="ECO:0007669"/>
    <property type="project" value="UniProtKB-SubCell"/>
</dbReference>
<dbReference type="InterPro" id="IPR011545">
    <property type="entry name" value="DEAD/DEAH_box_helicase_dom"/>
</dbReference>
<evidence type="ECO:0000256" key="5">
    <source>
        <dbReference type="ARBA" id="ARBA00022806"/>
    </source>
</evidence>
<dbReference type="STRING" id="407821.A0A087TT70"/>
<dbReference type="InterPro" id="IPR027417">
    <property type="entry name" value="P-loop_NTPase"/>
</dbReference>
<dbReference type="EC" id="3.6.4.13" evidence="2"/>
<feature type="domain" description="Helicase ATP-binding" evidence="10">
    <location>
        <begin position="1"/>
        <end position="73"/>
    </location>
</feature>
<keyword evidence="6 8" id="KW-0067">ATP-binding</keyword>
<dbReference type="GO" id="GO:0005524">
    <property type="term" value="F:ATP binding"/>
    <property type="evidence" value="ECO:0007669"/>
    <property type="project" value="UniProtKB-KW"/>
</dbReference>
<evidence type="ECO:0000256" key="8">
    <source>
        <dbReference type="RuleBase" id="RU000492"/>
    </source>
</evidence>
<feature type="compositionally biased region" description="Basic and acidic residues" evidence="9">
    <location>
        <begin position="338"/>
        <end position="353"/>
    </location>
</feature>
<dbReference type="PANTHER" id="PTHR47958">
    <property type="entry name" value="ATP-DEPENDENT RNA HELICASE DBP3"/>
    <property type="match status" value="1"/>
</dbReference>
<dbReference type="Pfam" id="PF00271">
    <property type="entry name" value="Helicase_C"/>
    <property type="match status" value="1"/>
</dbReference>
<keyword evidence="7" id="KW-0539">Nucleus</keyword>
<feature type="region of interest" description="Disordered" evidence="9">
    <location>
        <begin position="338"/>
        <end position="359"/>
    </location>
</feature>
<comment type="subcellular location">
    <subcellularLocation>
        <location evidence="1">Nucleus</location>
    </subcellularLocation>
</comment>
<evidence type="ECO:0000256" key="2">
    <source>
        <dbReference type="ARBA" id="ARBA00012552"/>
    </source>
</evidence>
<dbReference type="OrthoDB" id="196131at2759"/>
<evidence type="ECO:0000256" key="9">
    <source>
        <dbReference type="SAM" id="MobiDB-lite"/>
    </source>
</evidence>
<keyword evidence="5 8" id="KW-0347">Helicase</keyword>
<dbReference type="OMA" id="MHEQQKG"/>
<name>A0A087TT70_STEMI</name>
<reference evidence="12 13" key="1">
    <citation type="submission" date="2013-11" db="EMBL/GenBank/DDBJ databases">
        <title>Genome sequencing of Stegodyphus mimosarum.</title>
        <authorList>
            <person name="Bechsgaard J."/>
        </authorList>
    </citation>
    <scope>NUCLEOTIDE SEQUENCE [LARGE SCALE GENOMIC DNA]</scope>
</reference>
<dbReference type="GO" id="GO:0003724">
    <property type="term" value="F:RNA helicase activity"/>
    <property type="evidence" value="ECO:0007669"/>
    <property type="project" value="UniProtKB-EC"/>
</dbReference>
<gene>
    <name evidence="12" type="ORF">X975_19803</name>
</gene>
<dbReference type="EMBL" id="KK116628">
    <property type="protein sequence ID" value="KFM68309.1"/>
    <property type="molecule type" value="Genomic_DNA"/>
</dbReference>
<evidence type="ECO:0000256" key="6">
    <source>
        <dbReference type="ARBA" id="ARBA00022840"/>
    </source>
</evidence>
<keyword evidence="3 8" id="KW-0547">Nucleotide-binding</keyword>
<dbReference type="GO" id="GO:0016787">
    <property type="term" value="F:hydrolase activity"/>
    <property type="evidence" value="ECO:0007669"/>
    <property type="project" value="UniProtKB-KW"/>
</dbReference>
<evidence type="ECO:0000256" key="4">
    <source>
        <dbReference type="ARBA" id="ARBA00022801"/>
    </source>
</evidence>
<dbReference type="GO" id="GO:0003676">
    <property type="term" value="F:nucleic acid binding"/>
    <property type="evidence" value="ECO:0007669"/>
    <property type="project" value="InterPro"/>
</dbReference>
<dbReference type="Gene3D" id="3.40.50.300">
    <property type="entry name" value="P-loop containing nucleotide triphosphate hydrolases"/>
    <property type="match status" value="2"/>
</dbReference>
<dbReference type="Pfam" id="PF00270">
    <property type="entry name" value="DEAD"/>
    <property type="match status" value="1"/>
</dbReference>
<dbReference type="PROSITE" id="PS51192">
    <property type="entry name" value="HELICASE_ATP_BIND_1"/>
    <property type="match status" value="1"/>
</dbReference>
<dbReference type="PROSITE" id="PS00039">
    <property type="entry name" value="DEAD_ATP_HELICASE"/>
    <property type="match status" value="1"/>
</dbReference>
<dbReference type="FunFam" id="3.40.50.300:FF:000524">
    <property type="entry name" value="ATP-dependent RNA helicase DDX42"/>
    <property type="match status" value="1"/>
</dbReference>
<organism evidence="12 13">
    <name type="scientific">Stegodyphus mimosarum</name>
    <name type="common">African social velvet spider</name>
    <dbReference type="NCBI Taxonomy" id="407821"/>
    <lineage>
        <taxon>Eukaryota</taxon>
        <taxon>Metazoa</taxon>
        <taxon>Ecdysozoa</taxon>
        <taxon>Arthropoda</taxon>
        <taxon>Chelicerata</taxon>
        <taxon>Arachnida</taxon>
        <taxon>Araneae</taxon>
        <taxon>Araneomorphae</taxon>
        <taxon>Entelegynae</taxon>
        <taxon>Eresoidea</taxon>
        <taxon>Eresidae</taxon>
        <taxon>Stegodyphus</taxon>
    </lineage>
</organism>
<dbReference type="Proteomes" id="UP000054359">
    <property type="component" value="Unassembled WGS sequence"/>
</dbReference>
<dbReference type="AlphaFoldDB" id="A0A087TT70"/>
<dbReference type="InterPro" id="IPR014001">
    <property type="entry name" value="Helicase_ATP-bd"/>
</dbReference>
<proteinExistence type="inferred from homology"/>
<dbReference type="SUPFAM" id="SSF52540">
    <property type="entry name" value="P-loop containing nucleoside triphosphate hydrolases"/>
    <property type="match status" value="1"/>
</dbReference>
<keyword evidence="13" id="KW-1185">Reference proteome</keyword>
<comment type="similarity">
    <text evidence="8">Belongs to the DEAD box helicase family.</text>
</comment>
<dbReference type="InterPro" id="IPR000629">
    <property type="entry name" value="RNA-helicase_DEAD-box_CS"/>
</dbReference>
<evidence type="ECO:0000256" key="1">
    <source>
        <dbReference type="ARBA" id="ARBA00004123"/>
    </source>
</evidence>
<evidence type="ECO:0000259" key="10">
    <source>
        <dbReference type="PROSITE" id="PS51192"/>
    </source>
</evidence>
<evidence type="ECO:0000256" key="3">
    <source>
        <dbReference type="ARBA" id="ARBA00022741"/>
    </source>
</evidence>
<evidence type="ECO:0000313" key="12">
    <source>
        <dbReference type="EMBL" id="KFM68309.1"/>
    </source>
</evidence>
<feature type="compositionally biased region" description="Polar residues" evidence="9">
    <location>
        <begin position="286"/>
        <end position="301"/>
    </location>
</feature>
<evidence type="ECO:0000256" key="7">
    <source>
        <dbReference type="ARBA" id="ARBA00023242"/>
    </source>
</evidence>
<dbReference type="SMART" id="SM00490">
    <property type="entry name" value="HELICc"/>
    <property type="match status" value="1"/>
</dbReference>
<accession>A0A087TT70</accession>
<dbReference type="CDD" id="cd18787">
    <property type="entry name" value="SF2_C_DEAD"/>
    <property type="match status" value="1"/>
</dbReference>
<dbReference type="InterPro" id="IPR001650">
    <property type="entry name" value="Helicase_C-like"/>
</dbReference>
<protein>
    <recommendedName>
        <fullName evidence="2">RNA helicase</fullName>
        <ecNumber evidence="2">3.6.4.13</ecNumber>
    </recommendedName>
</protein>
<dbReference type="PROSITE" id="PS51194">
    <property type="entry name" value="HELICASE_CTER"/>
    <property type="match status" value="1"/>
</dbReference>
<feature type="non-terminal residue" evidence="12">
    <location>
        <position position="359"/>
    </location>
</feature>
<feature type="domain" description="Helicase C-terminal" evidence="11">
    <location>
        <begin position="101"/>
        <end position="246"/>
    </location>
</feature>
<evidence type="ECO:0000313" key="13">
    <source>
        <dbReference type="Proteomes" id="UP000054359"/>
    </source>
</evidence>